<dbReference type="EMBL" id="SLWB01000003">
    <property type="protein sequence ID" value="TCN70604.1"/>
    <property type="molecule type" value="Genomic_DNA"/>
</dbReference>
<evidence type="ECO:0000313" key="2">
    <source>
        <dbReference type="Proteomes" id="UP000294830"/>
    </source>
</evidence>
<dbReference type="Pfam" id="PF19765">
    <property type="entry name" value="DUF6252"/>
    <property type="match status" value="1"/>
</dbReference>
<protein>
    <submittedName>
        <fullName evidence="1">Uncharacterized protein</fullName>
    </submittedName>
</protein>
<dbReference type="PROSITE" id="PS51257">
    <property type="entry name" value="PROKAR_LIPOPROTEIN"/>
    <property type="match status" value="1"/>
</dbReference>
<comment type="caution">
    <text evidence="1">The sequence shown here is derived from an EMBL/GenBank/DDBJ whole genome shotgun (WGS) entry which is preliminary data.</text>
</comment>
<proteinExistence type="predicted"/>
<dbReference type="AlphaFoldDB" id="A0A4R2EUY0"/>
<reference evidence="1 2" key="1">
    <citation type="submission" date="2019-03" db="EMBL/GenBank/DDBJ databases">
        <title>Genomic Encyclopedia of Archaeal and Bacterial Type Strains, Phase II (KMG-II): from individual species to whole genera.</title>
        <authorList>
            <person name="Goeker M."/>
        </authorList>
    </citation>
    <scope>NUCLEOTIDE SEQUENCE [LARGE SCALE GENOMIC DNA]</scope>
    <source>
        <strain evidence="1 2">RL-C</strain>
    </source>
</reference>
<sequence length="158" mass="16630">MRKLFFAIAVACIGVFATSCDKNEDGTPIIPTISATIDSQEWVGIAPKGILTGGVLTIASTSLDGKAVTITVNGDKEGTYELNPLLLKTQCGAVYKPSLLNSEEASLISSNGKVIITKFDTNKKRVSGTFEFNLTNSAAAIGQITKGTFSDVSYSTVQ</sequence>
<accession>A0A4R2EUY0</accession>
<dbReference type="Proteomes" id="UP000294830">
    <property type="component" value="Unassembled WGS sequence"/>
</dbReference>
<dbReference type="OrthoDB" id="881763at2"/>
<keyword evidence="2" id="KW-1185">Reference proteome</keyword>
<organism evidence="1 2">
    <name type="scientific">Acetobacteroides hydrogenigenes</name>
    <dbReference type="NCBI Taxonomy" id="979970"/>
    <lineage>
        <taxon>Bacteria</taxon>
        <taxon>Pseudomonadati</taxon>
        <taxon>Bacteroidota</taxon>
        <taxon>Bacteroidia</taxon>
        <taxon>Bacteroidales</taxon>
        <taxon>Rikenellaceae</taxon>
        <taxon>Acetobacteroides</taxon>
    </lineage>
</organism>
<evidence type="ECO:0000313" key="1">
    <source>
        <dbReference type="EMBL" id="TCN70604.1"/>
    </source>
</evidence>
<dbReference type="RefSeq" id="WP_131838465.1">
    <property type="nucleotide sequence ID" value="NZ_SLWB01000003.1"/>
</dbReference>
<name>A0A4R2EUY0_9BACT</name>
<dbReference type="InterPro" id="IPR046219">
    <property type="entry name" value="DUF6252"/>
</dbReference>
<gene>
    <name evidence="1" type="ORF">CLV25_103124</name>
</gene>